<name>A0A9Q3VZS0_9ACTN</name>
<evidence type="ECO:0000313" key="1">
    <source>
        <dbReference type="EMBL" id="MCD9880550.1"/>
    </source>
</evidence>
<sequence length="351" mass="37969">MNSDLPQAAETVDRGRYPQAVTPWEDEAWRAAALEWVDEVLAAHGLRAVGRPRVRLRPWSVLVRLDVGTASGRGGDRVWFKANPPASAFEAGLGAALAGWVPEHVLRPLAVDAGRGWSLLPDGGRRFADVLDAGEAGPEAWEEMLGRYAKMQRALLPYTGKIESLGVPGARTAALPEVFDRLVAENGALTDAERTALDGLRPRVAEWSAELAQTGIGDCVDHADLHEGQVFHAPSTGRFTFFDWGDAAVTHPFCSFLVPARRAVERYGPDLLPRLRDAYLAPWTDAGRTLPDLRRTLSLAWRLGALGRAWAWGRLFPGAVNGTEPVGGAEGARSLLQLADAPPRFIAPGTE</sequence>
<comment type="caution">
    <text evidence="1">The sequence shown here is derived from an EMBL/GenBank/DDBJ whole genome shotgun (WGS) entry which is preliminary data.</text>
</comment>
<keyword evidence="2" id="KW-1185">Reference proteome</keyword>
<dbReference type="Proteomes" id="UP001108029">
    <property type="component" value="Unassembled WGS sequence"/>
</dbReference>
<gene>
    <name evidence="1" type="ORF">LJ657_44790</name>
</gene>
<dbReference type="EMBL" id="JAJSBI010000041">
    <property type="protein sequence ID" value="MCD9880550.1"/>
    <property type="molecule type" value="Genomic_DNA"/>
</dbReference>
<accession>A0A9Q3VZS0</accession>
<proteinExistence type="predicted"/>
<dbReference type="SUPFAM" id="SSF56112">
    <property type="entry name" value="Protein kinase-like (PK-like)"/>
    <property type="match status" value="1"/>
</dbReference>
<dbReference type="RefSeq" id="WP_232655480.1">
    <property type="nucleotide sequence ID" value="NZ_JAJSBI010000041.1"/>
</dbReference>
<evidence type="ECO:0000313" key="2">
    <source>
        <dbReference type="Proteomes" id="UP001108029"/>
    </source>
</evidence>
<dbReference type="InterPro" id="IPR011009">
    <property type="entry name" value="Kinase-like_dom_sf"/>
</dbReference>
<organism evidence="1 2">
    <name type="scientific">Streptomyces guryensis</name>
    <dbReference type="NCBI Taxonomy" id="2886947"/>
    <lineage>
        <taxon>Bacteria</taxon>
        <taxon>Bacillati</taxon>
        <taxon>Actinomycetota</taxon>
        <taxon>Actinomycetes</taxon>
        <taxon>Kitasatosporales</taxon>
        <taxon>Streptomycetaceae</taxon>
        <taxon>Streptomyces</taxon>
    </lineage>
</organism>
<protein>
    <submittedName>
        <fullName evidence="1">Aminoglycoside phosphotransferase family protein</fullName>
    </submittedName>
</protein>
<dbReference type="AlphaFoldDB" id="A0A9Q3VZS0"/>
<reference evidence="1" key="1">
    <citation type="submission" date="2021-12" db="EMBL/GenBank/DDBJ databases">
        <authorList>
            <person name="Lee J.-H."/>
            <person name="Kim S.-B."/>
        </authorList>
    </citation>
    <scope>NUCLEOTIDE SEQUENCE</scope>
    <source>
        <strain evidence="1">NR30</strain>
    </source>
</reference>